<dbReference type="PROSITE" id="PS50863">
    <property type="entry name" value="B3"/>
    <property type="match status" value="1"/>
</dbReference>
<keyword evidence="5 9" id="KW-0238">DNA-binding</keyword>
<dbReference type="GO" id="GO:0005634">
    <property type="term" value="C:nucleus"/>
    <property type="evidence" value="ECO:0000318"/>
    <property type="project" value="GO_Central"/>
</dbReference>
<comment type="similarity">
    <text evidence="3 9">Belongs to the ARF family.</text>
</comment>
<accession>A0A0K9NXE6</accession>
<dbReference type="GO" id="GO:0009734">
    <property type="term" value="P:auxin-activated signaling pathway"/>
    <property type="evidence" value="ECO:0007669"/>
    <property type="project" value="UniProtKB-KW"/>
</dbReference>
<dbReference type="GO" id="GO:0000976">
    <property type="term" value="F:transcription cis-regulatory region binding"/>
    <property type="evidence" value="ECO:0000318"/>
    <property type="project" value="GO_Central"/>
</dbReference>
<dbReference type="InterPro" id="IPR053793">
    <property type="entry name" value="PB1-like"/>
</dbReference>
<evidence type="ECO:0000256" key="1">
    <source>
        <dbReference type="ARBA" id="ARBA00003182"/>
    </source>
</evidence>
<feature type="domain" description="TF-B3" evidence="10">
    <location>
        <begin position="143"/>
        <end position="245"/>
    </location>
</feature>
<dbReference type="Gene3D" id="2.30.30.1040">
    <property type="match status" value="1"/>
</dbReference>
<dbReference type="CDD" id="cd10017">
    <property type="entry name" value="B3_DNA"/>
    <property type="match status" value="1"/>
</dbReference>
<dbReference type="OMA" id="DTDPMWH"/>
<dbReference type="PANTHER" id="PTHR31384:SF5">
    <property type="entry name" value="AUXIN RESPONSE FACTOR 3"/>
    <property type="match status" value="1"/>
</dbReference>
<evidence type="ECO:0000313" key="13">
    <source>
        <dbReference type="Proteomes" id="UP000036987"/>
    </source>
</evidence>
<dbReference type="PROSITE" id="PS51745">
    <property type="entry name" value="PB1"/>
    <property type="match status" value="1"/>
</dbReference>
<comment type="caution">
    <text evidence="12">The sequence shown here is derived from an EMBL/GenBank/DDBJ whole genome shotgun (WGS) entry which is preliminary data.</text>
</comment>
<protein>
    <recommendedName>
        <fullName evidence="9">Auxin response factor</fullName>
    </recommendedName>
</protein>
<evidence type="ECO:0000256" key="2">
    <source>
        <dbReference type="ARBA" id="ARBA00004123"/>
    </source>
</evidence>
<evidence type="ECO:0000259" key="10">
    <source>
        <dbReference type="PROSITE" id="PS50863"/>
    </source>
</evidence>
<proteinExistence type="inferred from homology"/>
<evidence type="ECO:0000256" key="6">
    <source>
        <dbReference type="ARBA" id="ARBA00023163"/>
    </source>
</evidence>
<evidence type="ECO:0000256" key="3">
    <source>
        <dbReference type="ARBA" id="ARBA00007853"/>
    </source>
</evidence>
<keyword evidence="13" id="KW-1185">Reference proteome</keyword>
<dbReference type="EMBL" id="LFYR01001488">
    <property type="protein sequence ID" value="KMZ61358.1"/>
    <property type="molecule type" value="Genomic_DNA"/>
</dbReference>
<evidence type="ECO:0000313" key="12">
    <source>
        <dbReference type="EMBL" id="KMZ61358.1"/>
    </source>
</evidence>
<dbReference type="Proteomes" id="UP000036987">
    <property type="component" value="Unassembled WGS sequence"/>
</dbReference>
<dbReference type="GO" id="GO:0006355">
    <property type="term" value="P:regulation of DNA-templated transcription"/>
    <property type="evidence" value="ECO:0000318"/>
    <property type="project" value="GO_Central"/>
</dbReference>
<reference evidence="13" key="1">
    <citation type="journal article" date="2016" name="Nature">
        <title>The genome of the seagrass Zostera marina reveals angiosperm adaptation to the sea.</title>
        <authorList>
            <person name="Olsen J.L."/>
            <person name="Rouze P."/>
            <person name="Verhelst B."/>
            <person name="Lin Y.-C."/>
            <person name="Bayer T."/>
            <person name="Collen J."/>
            <person name="Dattolo E."/>
            <person name="De Paoli E."/>
            <person name="Dittami S."/>
            <person name="Maumus F."/>
            <person name="Michel G."/>
            <person name="Kersting A."/>
            <person name="Lauritano C."/>
            <person name="Lohaus R."/>
            <person name="Toepel M."/>
            <person name="Tonon T."/>
            <person name="Vanneste K."/>
            <person name="Amirebrahimi M."/>
            <person name="Brakel J."/>
            <person name="Bostroem C."/>
            <person name="Chovatia M."/>
            <person name="Grimwood J."/>
            <person name="Jenkins J.W."/>
            <person name="Jueterbock A."/>
            <person name="Mraz A."/>
            <person name="Stam W.T."/>
            <person name="Tice H."/>
            <person name="Bornberg-Bauer E."/>
            <person name="Green P.J."/>
            <person name="Pearson G.A."/>
            <person name="Procaccini G."/>
            <person name="Duarte C.M."/>
            <person name="Schmutz J."/>
            <person name="Reusch T.B.H."/>
            <person name="Van de Peer Y."/>
        </authorList>
    </citation>
    <scope>NUCLEOTIDE SEQUENCE [LARGE SCALE GENOMIC DNA]</scope>
    <source>
        <strain evidence="13">cv. Finnish</strain>
    </source>
</reference>
<feature type="domain" description="PB1" evidence="11">
    <location>
        <begin position="637"/>
        <end position="729"/>
    </location>
</feature>
<dbReference type="InterPro" id="IPR003340">
    <property type="entry name" value="B3_DNA-bd"/>
</dbReference>
<evidence type="ECO:0000256" key="8">
    <source>
        <dbReference type="ARBA" id="ARBA00023294"/>
    </source>
</evidence>
<evidence type="ECO:0000256" key="4">
    <source>
        <dbReference type="ARBA" id="ARBA00023015"/>
    </source>
</evidence>
<dbReference type="SUPFAM" id="SSF54277">
    <property type="entry name" value="CAD &amp; PB1 domains"/>
    <property type="match status" value="1"/>
</dbReference>
<dbReference type="Gene3D" id="2.40.330.10">
    <property type="entry name" value="DNA-binding pseudobarrel domain"/>
    <property type="match status" value="1"/>
</dbReference>
<dbReference type="Pfam" id="PF02362">
    <property type="entry name" value="B3"/>
    <property type="match status" value="1"/>
</dbReference>
<sequence length="743" mass="82981">MRIDLNTIDEKDAAAVALEEEEAKKHTMMSLCLCPELWHACAGPLVSLPKKGSVVVYFPQGHLEQICADSAAGHLRFDLPPRVFCRVVDVKLQADASTDEVYAQLSILADNEVKNHLNHVESPKDEQDDLPGTTNSPAIPHMFCKTLTASDTSTHGGFSVPRRAAEDCFPPLDYIQQRPSQELIAKDLHNKEWRFRHIYRGQPRRHLLTTGWSAFVNKKKLVSGDAVLFLRGLDGELRLGIRRASQFKNNMPFSVPYGRNLTPQSFVDVANAILTKKVFDIYHNPRSSSSEFVVPYWKFLNSLNRSFSIGMRVKVPLECEDTSERRYTGLISGICDLDSIRWPGSQWRCLIVRWDDDVDPNRQDRVSPWEIQPSSSFSGSSNLSVPGSKRAKMVITSSNPDISVNCGGRGYPDFGGSTRFHRVLQGQEILGCRTPYDWSDPPNPHHQSDVEGMHHRFSELERSVPDVNNCMLGILSSRNVDRVPLGKSKFMYKSMGFDESMSRFNRVLQGQEIVSSKTSAYDGVDDGGNPVSGFFDTNSWNMRAMPRSFNATAMQQPYYLNSNQPSFSNSNVGNGVQTVLMSDFSERQKDFSDAKTCCRLFGFPLNITAPLGNKQDLSASSANVLKIDTNQVKPMGRNCTKVYKEGSVVGRPIDLSKLDGYDNLICEIEQLFGMEGLLNDPQNGWHVVYTDVKDGYVMVVGDDPWQEFCRIVSKIMVYANGDKDSMTNTVTGDGGPGAGVFVH</sequence>
<evidence type="ECO:0000256" key="7">
    <source>
        <dbReference type="ARBA" id="ARBA00023242"/>
    </source>
</evidence>
<dbReference type="InterPro" id="IPR015300">
    <property type="entry name" value="DNA-bd_pseudobarrel_sf"/>
</dbReference>
<organism evidence="12 13">
    <name type="scientific">Zostera marina</name>
    <name type="common">Eelgrass</name>
    <dbReference type="NCBI Taxonomy" id="29655"/>
    <lineage>
        <taxon>Eukaryota</taxon>
        <taxon>Viridiplantae</taxon>
        <taxon>Streptophyta</taxon>
        <taxon>Embryophyta</taxon>
        <taxon>Tracheophyta</taxon>
        <taxon>Spermatophyta</taxon>
        <taxon>Magnoliopsida</taxon>
        <taxon>Liliopsida</taxon>
        <taxon>Zosteraceae</taxon>
        <taxon>Zostera</taxon>
    </lineage>
</organism>
<dbReference type="AlphaFoldDB" id="A0A0K9NXE6"/>
<dbReference type="InterPro" id="IPR044835">
    <property type="entry name" value="ARF_plant"/>
</dbReference>
<dbReference type="SUPFAM" id="SSF101936">
    <property type="entry name" value="DNA-binding pseudobarrel domain"/>
    <property type="match status" value="1"/>
</dbReference>
<keyword evidence="7 9" id="KW-0539">Nucleus</keyword>
<dbReference type="Pfam" id="PF06507">
    <property type="entry name" value="ARF_AD"/>
    <property type="match status" value="1"/>
</dbReference>
<dbReference type="Gene3D" id="3.10.20.90">
    <property type="entry name" value="Phosphatidylinositol 3-kinase Catalytic Subunit, Chain A, domain 1"/>
    <property type="match status" value="1"/>
</dbReference>
<evidence type="ECO:0000256" key="9">
    <source>
        <dbReference type="RuleBase" id="RU004561"/>
    </source>
</evidence>
<keyword evidence="4 9" id="KW-0805">Transcription regulation</keyword>
<dbReference type="SMART" id="SM01019">
    <property type="entry name" value="B3"/>
    <property type="match status" value="1"/>
</dbReference>
<name>A0A0K9NXE6_ZOSMR</name>
<comment type="function">
    <text evidence="1 9">Auxin response factors (ARFs) are transcriptional factors that bind specifically to the DNA sequence 5'-TGTCTC-3' found in the auxin-responsive promoter elements (AuxREs).</text>
</comment>
<dbReference type="InterPro" id="IPR010525">
    <property type="entry name" value="ARF_dom"/>
</dbReference>
<comment type="subcellular location">
    <subcellularLocation>
        <location evidence="2 9">Nucleus</location>
    </subcellularLocation>
</comment>
<gene>
    <name evidence="12" type="ORF">ZOSMA_52G00090</name>
</gene>
<dbReference type="PANTHER" id="PTHR31384">
    <property type="entry name" value="AUXIN RESPONSE FACTOR 4-RELATED"/>
    <property type="match status" value="1"/>
</dbReference>
<dbReference type="FunFam" id="2.40.330.10:FF:000001">
    <property type="entry name" value="Auxin response factor"/>
    <property type="match status" value="1"/>
</dbReference>
<dbReference type="STRING" id="29655.A0A0K9NXE6"/>
<dbReference type="FunFam" id="2.30.30.1040:FF:000001">
    <property type="entry name" value="Auxin response factor"/>
    <property type="match status" value="1"/>
</dbReference>
<comment type="subunit">
    <text evidence="9">Homodimers and heterodimers.</text>
</comment>
<dbReference type="OrthoDB" id="624437at2759"/>
<keyword evidence="6 9" id="KW-0804">Transcription</keyword>
<evidence type="ECO:0000256" key="5">
    <source>
        <dbReference type="ARBA" id="ARBA00023125"/>
    </source>
</evidence>
<evidence type="ECO:0000259" key="11">
    <source>
        <dbReference type="PROSITE" id="PS51745"/>
    </source>
</evidence>
<keyword evidence="8 9" id="KW-0927">Auxin signaling pathway</keyword>